<proteinExistence type="inferred from homology"/>
<evidence type="ECO:0000313" key="19">
    <source>
        <dbReference type="Proteomes" id="UP001152885"/>
    </source>
</evidence>
<dbReference type="PROSITE" id="PS51257">
    <property type="entry name" value="PROKAR_LIPOPROTEIN"/>
    <property type="match status" value="1"/>
</dbReference>
<dbReference type="GO" id="GO:0005737">
    <property type="term" value="C:cytoplasm"/>
    <property type="evidence" value="ECO:0007669"/>
    <property type="project" value="UniProtKB-SubCell"/>
</dbReference>
<evidence type="ECO:0000256" key="10">
    <source>
        <dbReference type="PIRNR" id="PIRNR039133"/>
    </source>
</evidence>
<dbReference type="Pfam" id="PF00899">
    <property type="entry name" value="ThiF"/>
    <property type="match status" value="1"/>
</dbReference>
<dbReference type="GO" id="GO:0016925">
    <property type="term" value="P:protein sumoylation"/>
    <property type="evidence" value="ECO:0007669"/>
    <property type="project" value="UniProtKB-UniRule"/>
</dbReference>
<comment type="subunit">
    <text evidence="10">Heterodimer.</text>
</comment>
<feature type="binding site" evidence="13">
    <location>
        <position position="453"/>
    </location>
    <ligand>
        <name>Zn(2+)</name>
        <dbReference type="ChEBI" id="CHEBI:29105"/>
    </ligand>
</feature>
<feature type="coiled-coil region" evidence="15">
    <location>
        <begin position="219"/>
        <end position="249"/>
    </location>
</feature>
<name>A0A9W4TTY5_9ASCO</name>
<evidence type="ECO:0000256" key="13">
    <source>
        <dbReference type="PIRSR" id="PIRSR039133-3"/>
    </source>
</evidence>
<sequence>MAKDTYLKKVLGEDNLNKLKDSKILLVGAGGIGCELLKNLVLTGYGEIHIVDLDTITLSNLNRQFLFRKLDIDKSKAFTIAKAAERFNYLGAKLIPYHGNIMDTKLFPISWWSQFSYIHNALDNVEARQYLNKMSLFLKKPWVNSGTQGFEGQVHAIYPFYSECYDCLPRDKAPTTYPVCTIRSTPSEPIHCITWGKEFLYLQLFDENEVFELNDMDQIKNETDDKDEIENLKEEVNELSELKNKIINEDNFNVVFDSFMNKIFNDDIERLLRIESLWKIREKPTPLKLDSYSTQLTALIKENKKSIVLNETGVWSVLDNIYILYQSTKSLRDRIRSGKESFISFDKDDEDTLNFVASASNLRSFIFNIEMKSKFIIKELAGNIVPAIATSNAIISGLQCQSGIRHYQKTKDLFNSDFSERLTDTKYSFSKHIFSKLLSFSSIHAARIECHTCRKARGILKIGESQYHKLTLQWFIDKLQENYGFDSEFISIEIGNSKLIYDVDFDDYLNTTLDKVPNFKNNDTILILDDSDNLENLEFYLLIDNEEKDIIEFPKLKLRIKYIPPVEPEEEFQLAKPGEYKKHEEVEVCDDDDGVIEILDESEEEQEQEIETKKHKLDDDVINLDSEEEEEEEEEAPTKKRKLE</sequence>
<feature type="binding site" evidence="12">
    <location>
        <position position="52"/>
    </location>
    <ligand>
        <name>ATP</name>
        <dbReference type="ChEBI" id="CHEBI:30616"/>
    </ligand>
</feature>
<dbReference type="InterPro" id="IPR035985">
    <property type="entry name" value="Ubiquitin-activating_enz"/>
</dbReference>
<dbReference type="Gene3D" id="3.10.290.20">
    <property type="entry name" value="Ubiquitin-like 2 activating enzyme e1b. Chain: B, domain 3"/>
    <property type="match status" value="1"/>
</dbReference>
<evidence type="ECO:0000259" key="17">
    <source>
        <dbReference type="Pfam" id="PF00899"/>
    </source>
</evidence>
<feature type="binding site" evidence="13">
    <location>
        <position position="164"/>
    </location>
    <ligand>
        <name>Zn(2+)</name>
        <dbReference type="ChEBI" id="CHEBI:29105"/>
    </ligand>
</feature>
<evidence type="ECO:0000256" key="15">
    <source>
        <dbReference type="SAM" id="Coils"/>
    </source>
</evidence>
<keyword evidence="15" id="KW-0175">Coiled coil</keyword>
<dbReference type="InterPro" id="IPR023318">
    <property type="entry name" value="Ub_act_enz_dom_a_sf"/>
</dbReference>
<dbReference type="Gene3D" id="3.50.50.80">
    <property type="entry name" value="Ubiquitin-activating enzyme E1, inactive adenylation domain, subdomain 1"/>
    <property type="match status" value="1"/>
</dbReference>
<feature type="active site" description="Glycyl thioester intermediate" evidence="11 14">
    <location>
        <position position="180"/>
    </location>
</feature>
<feature type="binding site" evidence="12">
    <location>
        <begin position="123"/>
        <end position="128"/>
    </location>
    <ligand>
        <name>ATP</name>
        <dbReference type="ChEBI" id="CHEBI:30616"/>
    </ligand>
</feature>
<dbReference type="GO" id="GO:0046872">
    <property type="term" value="F:metal ion binding"/>
    <property type="evidence" value="ECO:0007669"/>
    <property type="project" value="UniProtKB-KW"/>
</dbReference>
<dbReference type="Proteomes" id="UP001152885">
    <property type="component" value="Unassembled WGS sequence"/>
</dbReference>
<comment type="subcellular location">
    <subcellularLocation>
        <location evidence="1">Cytoplasm</location>
    </subcellularLocation>
</comment>
<feature type="binding site" evidence="12">
    <location>
        <begin position="28"/>
        <end position="33"/>
    </location>
    <ligand>
        <name>ATP</name>
        <dbReference type="ChEBI" id="CHEBI:30616"/>
    </ligand>
</feature>
<dbReference type="InterPro" id="IPR042449">
    <property type="entry name" value="Ub-E1_IAD_1"/>
</dbReference>
<evidence type="ECO:0000256" key="3">
    <source>
        <dbReference type="ARBA" id="ARBA00005673"/>
    </source>
</evidence>
<accession>A0A9W4TTY5</accession>
<dbReference type="PROSITE" id="PS00865">
    <property type="entry name" value="UBIQUITIN_ACTIVAT_2"/>
    <property type="match status" value="1"/>
</dbReference>
<evidence type="ECO:0000256" key="9">
    <source>
        <dbReference type="ARBA" id="ARBA00022840"/>
    </source>
</evidence>
<keyword evidence="6 10" id="KW-0547">Nucleotide-binding</keyword>
<keyword evidence="5 10" id="KW-0479">Metal-binding</keyword>
<evidence type="ECO:0000256" key="6">
    <source>
        <dbReference type="ARBA" id="ARBA00022741"/>
    </source>
</evidence>
<feature type="compositionally biased region" description="Basic and acidic residues" evidence="16">
    <location>
        <begin position="610"/>
        <end position="619"/>
    </location>
</feature>
<evidence type="ECO:0000256" key="16">
    <source>
        <dbReference type="SAM" id="MobiDB-lite"/>
    </source>
</evidence>
<evidence type="ECO:0000256" key="5">
    <source>
        <dbReference type="ARBA" id="ARBA00022723"/>
    </source>
</evidence>
<dbReference type="EMBL" id="CANTUO010000001">
    <property type="protein sequence ID" value="CAI5756991.1"/>
    <property type="molecule type" value="Genomic_DNA"/>
</dbReference>
<organism evidence="18 19">
    <name type="scientific">Candida verbasci</name>
    <dbReference type="NCBI Taxonomy" id="1227364"/>
    <lineage>
        <taxon>Eukaryota</taxon>
        <taxon>Fungi</taxon>
        <taxon>Dikarya</taxon>
        <taxon>Ascomycota</taxon>
        <taxon>Saccharomycotina</taxon>
        <taxon>Pichiomycetes</taxon>
        <taxon>Debaryomycetaceae</taxon>
        <taxon>Candida/Lodderomyces clade</taxon>
        <taxon>Candida</taxon>
    </lineage>
</organism>
<dbReference type="GO" id="GO:0019948">
    <property type="term" value="F:SUMO activating enzyme activity"/>
    <property type="evidence" value="ECO:0007669"/>
    <property type="project" value="UniProtKB-UniRule"/>
</dbReference>
<dbReference type="GO" id="GO:0031510">
    <property type="term" value="C:SUMO activating enzyme complex"/>
    <property type="evidence" value="ECO:0007669"/>
    <property type="project" value="UniProtKB-UniRule"/>
</dbReference>
<protein>
    <recommendedName>
        <fullName evidence="10">Ubiquitin-activating enzyme E1-like</fullName>
    </recommendedName>
</protein>
<dbReference type="FunFam" id="3.50.50.80:FF:000002">
    <property type="entry name" value="SUMO-activating enzyme subunit 2"/>
    <property type="match status" value="1"/>
</dbReference>
<evidence type="ECO:0000256" key="4">
    <source>
        <dbReference type="ARBA" id="ARBA00022490"/>
    </source>
</evidence>
<feature type="binding site" evidence="13">
    <location>
        <position position="167"/>
    </location>
    <ligand>
        <name>Zn(2+)</name>
        <dbReference type="ChEBI" id="CHEBI:29105"/>
    </ligand>
</feature>
<evidence type="ECO:0000256" key="7">
    <source>
        <dbReference type="ARBA" id="ARBA00022786"/>
    </source>
</evidence>
<comment type="caution">
    <text evidence="18">The sequence shown here is derived from an EMBL/GenBank/DDBJ whole genome shotgun (WGS) entry which is preliminary data.</text>
</comment>
<evidence type="ECO:0000256" key="8">
    <source>
        <dbReference type="ARBA" id="ARBA00022833"/>
    </source>
</evidence>
<feature type="binding site" evidence="12">
    <location>
        <begin position="60"/>
        <end position="63"/>
    </location>
    <ligand>
        <name>ATP</name>
        <dbReference type="ChEBI" id="CHEBI:30616"/>
    </ligand>
</feature>
<feature type="region of interest" description="Disordered" evidence="16">
    <location>
        <begin position="601"/>
        <end position="644"/>
    </location>
</feature>
<keyword evidence="8 10" id="KW-0862">Zinc</keyword>
<keyword evidence="7 10" id="KW-0833">Ubl conjugation pathway</keyword>
<gene>
    <name evidence="18" type="ORF">CANVERA_P1508</name>
</gene>
<dbReference type="InterPro" id="IPR000594">
    <property type="entry name" value="ThiF_NAD_FAD-bd"/>
</dbReference>
<evidence type="ECO:0000256" key="1">
    <source>
        <dbReference type="ARBA" id="ARBA00004496"/>
    </source>
</evidence>
<comment type="similarity">
    <text evidence="3 10">Belongs to the ubiquitin-activating E1 family.</text>
</comment>
<dbReference type="OrthoDB" id="10255449at2759"/>
<evidence type="ECO:0000256" key="14">
    <source>
        <dbReference type="PROSITE-ProRule" id="PRU10132"/>
    </source>
</evidence>
<dbReference type="AlphaFoldDB" id="A0A9W4TTY5"/>
<dbReference type="GO" id="GO:0005524">
    <property type="term" value="F:ATP binding"/>
    <property type="evidence" value="ECO:0007669"/>
    <property type="project" value="UniProtKB-UniRule"/>
</dbReference>
<dbReference type="InterPro" id="IPR030661">
    <property type="entry name" value="Uba2"/>
</dbReference>
<dbReference type="PANTHER" id="PTHR10953:SF5">
    <property type="entry name" value="SUMO-ACTIVATING ENZYME SUBUNIT 2"/>
    <property type="match status" value="1"/>
</dbReference>
<feature type="domain" description="THIF-type NAD/FAD binding fold" evidence="17">
    <location>
        <begin position="9"/>
        <end position="411"/>
    </location>
</feature>
<reference evidence="18" key="1">
    <citation type="submission" date="2022-12" db="EMBL/GenBank/DDBJ databases">
        <authorList>
            <person name="Brejova B."/>
        </authorList>
    </citation>
    <scope>NUCLEOTIDE SEQUENCE</scope>
</reference>
<evidence type="ECO:0000256" key="2">
    <source>
        <dbReference type="ARBA" id="ARBA00004718"/>
    </source>
</evidence>
<dbReference type="Gene3D" id="1.10.10.520">
    <property type="entry name" value="Ubiquitin activating enzymes (Uba3). Chain: B, domain 2"/>
    <property type="match status" value="1"/>
</dbReference>
<feature type="binding site" evidence="13">
    <location>
        <position position="450"/>
    </location>
    <ligand>
        <name>Zn(2+)</name>
        <dbReference type="ChEBI" id="CHEBI:29105"/>
    </ligand>
</feature>
<dbReference type="InterPro" id="IPR045886">
    <property type="entry name" value="ThiF/MoeB/HesA"/>
</dbReference>
<dbReference type="InterPro" id="IPR033127">
    <property type="entry name" value="UBQ-activ_enz_E1_Cys_AS"/>
</dbReference>
<dbReference type="SUPFAM" id="SSF69572">
    <property type="entry name" value="Activating enzymes of the ubiquitin-like proteins"/>
    <property type="match status" value="1"/>
</dbReference>
<dbReference type="PANTHER" id="PTHR10953">
    <property type="entry name" value="UBIQUITIN-ACTIVATING ENZYME E1"/>
    <property type="match status" value="1"/>
</dbReference>
<comment type="pathway">
    <text evidence="2 10">Protein modification; protein sumoylation.</text>
</comment>
<keyword evidence="9 10" id="KW-0067">ATP-binding</keyword>
<keyword evidence="19" id="KW-1185">Reference proteome</keyword>
<dbReference type="PIRSF" id="PIRSF039133">
    <property type="entry name" value="SUMO_E1B"/>
    <property type="match status" value="1"/>
</dbReference>
<evidence type="ECO:0000256" key="12">
    <source>
        <dbReference type="PIRSR" id="PIRSR039133-2"/>
    </source>
</evidence>
<feature type="binding site" evidence="12">
    <location>
        <position position="76"/>
    </location>
    <ligand>
        <name>ATP</name>
        <dbReference type="ChEBI" id="CHEBI:30616"/>
    </ligand>
</feature>
<feature type="compositionally biased region" description="Acidic residues" evidence="16">
    <location>
        <begin position="620"/>
        <end position="635"/>
    </location>
</feature>
<keyword evidence="4" id="KW-0963">Cytoplasm</keyword>
<evidence type="ECO:0000256" key="11">
    <source>
        <dbReference type="PIRSR" id="PIRSR039133-1"/>
    </source>
</evidence>
<evidence type="ECO:0000313" key="18">
    <source>
        <dbReference type="EMBL" id="CAI5756991.1"/>
    </source>
</evidence>